<evidence type="ECO:0000259" key="1">
    <source>
        <dbReference type="PROSITE" id="PS51186"/>
    </source>
</evidence>
<comment type="caution">
    <text evidence="2">The sequence shown here is derived from an EMBL/GenBank/DDBJ whole genome shotgun (WGS) entry which is preliminary data.</text>
</comment>
<dbReference type="CDD" id="cd04301">
    <property type="entry name" value="NAT_SF"/>
    <property type="match status" value="1"/>
</dbReference>
<protein>
    <submittedName>
        <fullName evidence="2">Thiol-disulfide isomerase/thioredoxin</fullName>
    </submittedName>
</protein>
<dbReference type="EMBL" id="JAUSUR010000003">
    <property type="protein sequence ID" value="MDQ0361310.1"/>
    <property type="molecule type" value="Genomic_DNA"/>
</dbReference>
<feature type="domain" description="N-acetyltransferase" evidence="1">
    <location>
        <begin position="4"/>
        <end position="149"/>
    </location>
</feature>
<dbReference type="SUPFAM" id="SSF55729">
    <property type="entry name" value="Acyl-CoA N-acyltransferases (Nat)"/>
    <property type="match status" value="1"/>
</dbReference>
<dbReference type="GO" id="GO:0016853">
    <property type="term" value="F:isomerase activity"/>
    <property type="evidence" value="ECO:0007669"/>
    <property type="project" value="UniProtKB-KW"/>
</dbReference>
<dbReference type="Proteomes" id="UP001230220">
    <property type="component" value="Unassembled WGS sequence"/>
</dbReference>
<dbReference type="InterPro" id="IPR025685">
    <property type="entry name" value="YoaP-like_dom"/>
</dbReference>
<dbReference type="InterPro" id="IPR036249">
    <property type="entry name" value="Thioredoxin-like_sf"/>
</dbReference>
<organism evidence="2 3">
    <name type="scientific">Breznakia pachnodae</name>
    <dbReference type="NCBI Taxonomy" id="265178"/>
    <lineage>
        <taxon>Bacteria</taxon>
        <taxon>Bacillati</taxon>
        <taxon>Bacillota</taxon>
        <taxon>Erysipelotrichia</taxon>
        <taxon>Erysipelotrichales</taxon>
        <taxon>Erysipelotrichaceae</taxon>
        <taxon>Breznakia</taxon>
    </lineage>
</organism>
<dbReference type="InterPro" id="IPR000182">
    <property type="entry name" value="GNAT_dom"/>
</dbReference>
<keyword evidence="3" id="KW-1185">Reference proteome</keyword>
<sequence>MDLIRVNNENIEVEHICCAISNNDDVQVKSKKSWLKEQFDNGLVFLKCDVRGKCFIEYLPAEYAWVPVDADGYMFINCLWVSGKYKGMGYSNLLLEECIRDSKEKGKKGLVILSSAKKMGFLSDPKFMKYKGFESVDSAQPYFELLYLPFDKAAEKPKFKESLKEANKKEMPSGFVMYYTNQCPFTAKYVPILKEYAKNRGVDIEVVHIESKEQADKAPIPFTTFSLFYNGELVSHEILSEKKLEKILESKGY</sequence>
<dbReference type="PROSITE" id="PS51186">
    <property type="entry name" value="GNAT"/>
    <property type="match status" value="1"/>
</dbReference>
<dbReference type="SUPFAM" id="SSF52833">
    <property type="entry name" value="Thioredoxin-like"/>
    <property type="match status" value="1"/>
</dbReference>
<reference evidence="2 3" key="1">
    <citation type="submission" date="2023-07" db="EMBL/GenBank/DDBJ databases">
        <title>Genomic Encyclopedia of Type Strains, Phase IV (KMG-IV): sequencing the most valuable type-strain genomes for metagenomic binning, comparative biology and taxonomic classification.</title>
        <authorList>
            <person name="Goeker M."/>
        </authorList>
    </citation>
    <scope>NUCLEOTIDE SEQUENCE [LARGE SCALE GENOMIC DNA]</scope>
    <source>
        <strain evidence="2 3">DSM 16784</strain>
    </source>
</reference>
<evidence type="ECO:0000313" key="2">
    <source>
        <dbReference type="EMBL" id="MDQ0361310.1"/>
    </source>
</evidence>
<proteinExistence type="predicted"/>
<dbReference type="Gene3D" id="3.40.630.30">
    <property type="match status" value="1"/>
</dbReference>
<dbReference type="InterPro" id="IPR016181">
    <property type="entry name" value="Acyl_CoA_acyltransferase"/>
</dbReference>
<keyword evidence="2" id="KW-0413">Isomerase</keyword>
<accession>A0ABU0E488</accession>
<name>A0ABU0E488_9FIRM</name>
<dbReference type="Pfam" id="PF14268">
    <property type="entry name" value="YoaP"/>
    <property type="match status" value="1"/>
</dbReference>
<evidence type="ECO:0000313" key="3">
    <source>
        <dbReference type="Proteomes" id="UP001230220"/>
    </source>
</evidence>
<gene>
    <name evidence="2" type="ORF">J2S15_002057</name>
</gene>
<dbReference type="Gene3D" id="3.40.30.10">
    <property type="entry name" value="Glutaredoxin"/>
    <property type="match status" value="1"/>
</dbReference>
<dbReference type="RefSeq" id="WP_307407924.1">
    <property type="nucleotide sequence ID" value="NZ_JAUSUR010000003.1"/>
</dbReference>